<gene>
    <name evidence="1" type="ORF">BDN71DRAFT_1433916</name>
</gene>
<evidence type="ECO:0000313" key="1">
    <source>
        <dbReference type="EMBL" id="KAF9491478.1"/>
    </source>
</evidence>
<comment type="caution">
    <text evidence="1">The sequence shown here is derived from an EMBL/GenBank/DDBJ whole genome shotgun (WGS) entry which is preliminary data.</text>
</comment>
<keyword evidence="2" id="KW-1185">Reference proteome</keyword>
<organism evidence="1 2">
    <name type="scientific">Pleurotus eryngii</name>
    <name type="common">Boletus of the steppes</name>
    <dbReference type="NCBI Taxonomy" id="5323"/>
    <lineage>
        <taxon>Eukaryota</taxon>
        <taxon>Fungi</taxon>
        <taxon>Dikarya</taxon>
        <taxon>Basidiomycota</taxon>
        <taxon>Agaricomycotina</taxon>
        <taxon>Agaricomycetes</taxon>
        <taxon>Agaricomycetidae</taxon>
        <taxon>Agaricales</taxon>
        <taxon>Pleurotineae</taxon>
        <taxon>Pleurotaceae</taxon>
        <taxon>Pleurotus</taxon>
    </lineage>
</organism>
<name>A0A9P5ZNR9_PLEER</name>
<evidence type="ECO:0000313" key="2">
    <source>
        <dbReference type="Proteomes" id="UP000807025"/>
    </source>
</evidence>
<proteinExistence type="predicted"/>
<dbReference type="AlphaFoldDB" id="A0A9P5ZNR9"/>
<dbReference type="EMBL" id="MU154618">
    <property type="protein sequence ID" value="KAF9491478.1"/>
    <property type="molecule type" value="Genomic_DNA"/>
</dbReference>
<dbReference type="Proteomes" id="UP000807025">
    <property type="component" value="Unassembled WGS sequence"/>
</dbReference>
<reference evidence="1" key="1">
    <citation type="submission" date="2020-11" db="EMBL/GenBank/DDBJ databases">
        <authorList>
            <consortium name="DOE Joint Genome Institute"/>
            <person name="Ahrendt S."/>
            <person name="Riley R."/>
            <person name="Andreopoulos W."/>
            <person name="Labutti K."/>
            <person name="Pangilinan J."/>
            <person name="Ruiz-Duenas F.J."/>
            <person name="Barrasa J.M."/>
            <person name="Sanchez-Garcia M."/>
            <person name="Camarero S."/>
            <person name="Miyauchi S."/>
            <person name="Serrano A."/>
            <person name="Linde D."/>
            <person name="Babiker R."/>
            <person name="Drula E."/>
            <person name="Ayuso-Fernandez I."/>
            <person name="Pacheco R."/>
            <person name="Padilla G."/>
            <person name="Ferreira P."/>
            <person name="Barriuso J."/>
            <person name="Kellner H."/>
            <person name="Castanera R."/>
            <person name="Alfaro M."/>
            <person name="Ramirez L."/>
            <person name="Pisabarro A.G."/>
            <person name="Kuo A."/>
            <person name="Tritt A."/>
            <person name="Lipzen A."/>
            <person name="He G."/>
            <person name="Yan M."/>
            <person name="Ng V."/>
            <person name="Cullen D."/>
            <person name="Martin F."/>
            <person name="Rosso M.-N."/>
            <person name="Henrissat B."/>
            <person name="Hibbett D."/>
            <person name="Martinez A.T."/>
            <person name="Grigoriev I.V."/>
        </authorList>
    </citation>
    <scope>NUCLEOTIDE SEQUENCE</scope>
    <source>
        <strain evidence="1">ATCC 90797</strain>
    </source>
</reference>
<protein>
    <submittedName>
        <fullName evidence="1">Uncharacterized protein</fullName>
    </submittedName>
</protein>
<sequence>MGGVVALSGGVASNRHVGCVMASGGCWRVTTMGGTHHGHHGWGVWVGGDGIGGVGAHVDIWALYDVGGCWEVLDGVVITGGCEWTLMALEVLGSAHGHQWHWGMCTLALMMLEERWGHLGACTLLMTMWGHREAHINVGGCGRCMWTLGGVHVDNDNVGGVGGMLEAMGDAEVVVVVEGRAIVREEKEVGGGGRVQT</sequence>
<accession>A0A9P5ZNR9</accession>